<dbReference type="Pfam" id="PF03568">
    <property type="entry name" value="Separin_C"/>
    <property type="match status" value="1"/>
</dbReference>
<dbReference type="Proteomes" id="UP001209878">
    <property type="component" value="Unassembled WGS sequence"/>
</dbReference>
<protein>
    <submittedName>
        <fullName evidence="2">Uncharacterized protein</fullName>
    </submittedName>
</protein>
<feature type="region of interest" description="Disordered" evidence="1">
    <location>
        <begin position="1"/>
        <end position="29"/>
    </location>
</feature>
<dbReference type="AlphaFoldDB" id="A0AAD9UKS0"/>
<sequence>MRLFSVQQMLLPPPNPKDNPKDHKEHPMSAPVNNENIILLVDQYLMQLPLEALQLLQMNHVSSVSREISLQMIFNKMHSGPSAEELEEKGKKEKGVDKTKPPPRLPGLRDANKKQVKIIPLERPVPAGILPVDTNSFRYIVDPHLDCSETEVKKPVEVFNNMLEEHSQQFTPRWLGILGNEHTPSQGEYEIYLAECGAFVFYGMERFLGYIPPHKVAATNMPDCQLMVLLDQTQTSSSFSRQAKIDVHKTTDRLALEKPVETAMLLGLAGVNCVLINQWHCSLQDNAEKLDILMKELLAGGKTTGHAVHTLLVPPKMKEDNEVADEGAEKPKVDEGSRRNSHDSNASVGPVMNRQRANLVCYGLPNIIVAQLSKV</sequence>
<evidence type="ECO:0000313" key="2">
    <source>
        <dbReference type="EMBL" id="KAK2192882.1"/>
    </source>
</evidence>
<dbReference type="PANTHER" id="PTHR15977:SF15">
    <property type="entry name" value="CILIA- AND FLAGELLA-ASSOCIATED PROTEIN 46"/>
    <property type="match status" value="1"/>
</dbReference>
<feature type="region of interest" description="Disordered" evidence="1">
    <location>
        <begin position="80"/>
        <end position="109"/>
    </location>
</feature>
<name>A0AAD9UKS0_RIDPI</name>
<accession>A0AAD9UKS0</accession>
<feature type="compositionally biased region" description="Basic and acidic residues" evidence="1">
    <location>
        <begin position="18"/>
        <end position="27"/>
    </location>
</feature>
<reference evidence="2" key="1">
    <citation type="journal article" date="2023" name="Mol. Biol. Evol.">
        <title>Third-Generation Sequencing Reveals the Adaptive Role of the Epigenome in Three Deep-Sea Polychaetes.</title>
        <authorList>
            <person name="Perez M."/>
            <person name="Aroh O."/>
            <person name="Sun Y."/>
            <person name="Lan Y."/>
            <person name="Juniper S.K."/>
            <person name="Young C.R."/>
            <person name="Angers B."/>
            <person name="Qian P.Y."/>
        </authorList>
    </citation>
    <scope>NUCLEOTIDE SEQUENCE</scope>
    <source>
        <strain evidence="2">R07B-5</strain>
    </source>
</reference>
<proteinExistence type="predicted"/>
<keyword evidence="3" id="KW-1185">Reference proteome</keyword>
<evidence type="ECO:0000313" key="3">
    <source>
        <dbReference type="Proteomes" id="UP001209878"/>
    </source>
</evidence>
<gene>
    <name evidence="2" type="ORF">NP493_21g08032</name>
</gene>
<feature type="region of interest" description="Disordered" evidence="1">
    <location>
        <begin position="315"/>
        <end position="349"/>
    </location>
</feature>
<organism evidence="2 3">
    <name type="scientific">Ridgeia piscesae</name>
    <name type="common">Tubeworm</name>
    <dbReference type="NCBI Taxonomy" id="27915"/>
    <lineage>
        <taxon>Eukaryota</taxon>
        <taxon>Metazoa</taxon>
        <taxon>Spiralia</taxon>
        <taxon>Lophotrochozoa</taxon>
        <taxon>Annelida</taxon>
        <taxon>Polychaeta</taxon>
        <taxon>Sedentaria</taxon>
        <taxon>Canalipalpata</taxon>
        <taxon>Sabellida</taxon>
        <taxon>Siboglinidae</taxon>
        <taxon>Ridgeia</taxon>
    </lineage>
</organism>
<feature type="compositionally biased region" description="Basic and acidic residues" evidence="1">
    <location>
        <begin position="316"/>
        <end position="342"/>
    </location>
</feature>
<dbReference type="EMBL" id="JAODUO010000021">
    <property type="protein sequence ID" value="KAK2192882.1"/>
    <property type="molecule type" value="Genomic_DNA"/>
</dbReference>
<dbReference type="GO" id="GO:0035082">
    <property type="term" value="P:axoneme assembly"/>
    <property type="evidence" value="ECO:0007669"/>
    <property type="project" value="InterPro"/>
</dbReference>
<dbReference type="GO" id="GO:0060294">
    <property type="term" value="P:cilium movement involved in cell motility"/>
    <property type="evidence" value="ECO:0007669"/>
    <property type="project" value="InterPro"/>
</dbReference>
<comment type="caution">
    <text evidence="2">The sequence shown here is derived from an EMBL/GenBank/DDBJ whole genome shotgun (WGS) entry which is preliminary data.</text>
</comment>
<feature type="compositionally biased region" description="Basic and acidic residues" evidence="1">
    <location>
        <begin position="88"/>
        <end position="100"/>
    </location>
</feature>
<dbReference type="PANTHER" id="PTHR15977">
    <property type="entry name" value="CILIA- AND FLAGELLA-ASSOCIATED PROTEIN 46"/>
    <property type="match status" value="1"/>
</dbReference>
<evidence type="ECO:0000256" key="1">
    <source>
        <dbReference type="SAM" id="MobiDB-lite"/>
    </source>
</evidence>
<dbReference type="InterPro" id="IPR039586">
    <property type="entry name" value="CFAP46"/>
</dbReference>